<dbReference type="NCBIfam" id="NF008909">
    <property type="entry name" value="PRK12273.1"/>
    <property type="match status" value="1"/>
</dbReference>
<dbReference type="PRINTS" id="PR00145">
    <property type="entry name" value="ARGSUCLYASE"/>
</dbReference>
<dbReference type="GO" id="GO:0006531">
    <property type="term" value="P:aspartate metabolic process"/>
    <property type="evidence" value="ECO:0007669"/>
    <property type="project" value="TreeGrafter"/>
</dbReference>
<keyword evidence="5" id="KW-1185">Reference proteome</keyword>
<dbReference type="InterPro" id="IPR020557">
    <property type="entry name" value="Fumarate_lyase_CS"/>
</dbReference>
<organism evidence="4 5">
    <name type="scientific">Thiobacillus denitrificans</name>
    <dbReference type="NCBI Taxonomy" id="36861"/>
    <lineage>
        <taxon>Bacteria</taxon>
        <taxon>Pseudomonadati</taxon>
        <taxon>Pseudomonadota</taxon>
        <taxon>Betaproteobacteria</taxon>
        <taxon>Nitrosomonadales</taxon>
        <taxon>Thiobacillaceae</taxon>
        <taxon>Thiobacillus</taxon>
    </lineage>
</organism>
<dbReference type="PRINTS" id="PR00149">
    <property type="entry name" value="FUMRATELYASE"/>
</dbReference>
<name>A0A106BVS0_THIDE</name>
<protein>
    <submittedName>
        <fullName evidence="4">Aspartate ammonia-lyase</fullName>
        <ecNumber evidence="4">4.3.1.1</ecNumber>
    </submittedName>
</protein>
<dbReference type="PATRIC" id="fig|36861.3.peg.1934"/>
<evidence type="ECO:0000313" key="4">
    <source>
        <dbReference type="EMBL" id="KVW99551.1"/>
    </source>
</evidence>
<dbReference type="InterPro" id="IPR008948">
    <property type="entry name" value="L-Aspartase-like"/>
</dbReference>
<dbReference type="SUPFAM" id="SSF48557">
    <property type="entry name" value="L-aspartase-like"/>
    <property type="match status" value="1"/>
</dbReference>
<dbReference type="InterPro" id="IPR000362">
    <property type="entry name" value="Fumarate_lyase_fam"/>
</dbReference>
<dbReference type="EC" id="4.3.1.1" evidence="4"/>
<dbReference type="GO" id="GO:0006099">
    <property type="term" value="P:tricarboxylic acid cycle"/>
    <property type="evidence" value="ECO:0007669"/>
    <property type="project" value="InterPro"/>
</dbReference>
<dbReference type="Pfam" id="PF00206">
    <property type="entry name" value="Lyase_1"/>
    <property type="match status" value="1"/>
</dbReference>
<dbReference type="AlphaFoldDB" id="A0A106BVS0"/>
<evidence type="ECO:0000256" key="1">
    <source>
        <dbReference type="ARBA" id="ARBA00023239"/>
    </source>
</evidence>
<reference evidence="4 5" key="1">
    <citation type="journal article" date="2015" name="Appl. Environ. Microbiol.">
        <title>Aerobic and Anaerobic Thiosulfate Oxidation by a Cold-Adapted, Subglacial Chemoautotroph.</title>
        <authorList>
            <person name="Harrold Z.R."/>
            <person name="Skidmore M.L."/>
            <person name="Hamilton T.L."/>
            <person name="Desch L."/>
            <person name="Amada K."/>
            <person name="van Gelder W."/>
            <person name="Glover K."/>
            <person name="Roden E.E."/>
            <person name="Boyd E.S."/>
        </authorList>
    </citation>
    <scope>NUCLEOTIDE SEQUENCE [LARGE SCALE GENOMIC DNA]</scope>
    <source>
        <strain evidence="4 5">RG</strain>
    </source>
</reference>
<dbReference type="EMBL" id="LDUG01000003">
    <property type="protein sequence ID" value="KVW99551.1"/>
    <property type="molecule type" value="Genomic_DNA"/>
</dbReference>
<dbReference type="PROSITE" id="PS00163">
    <property type="entry name" value="FUMARATE_LYASES"/>
    <property type="match status" value="1"/>
</dbReference>
<dbReference type="Proteomes" id="UP000064243">
    <property type="component" value="Unassembled WGS sequence"/>
</dbReference>
<dbReference type="InterPro" id="IPR051546">
    <property type="entry name" value="Aspartate_Ammonia-Lyase"/>
</dbReference>
<proteinExistence type="predicted"/>
<comment type="caution">
    <text evidence="4">The sequence shown here is derived from an EMBL/GenBank/DDBJ whole genome shotgun (WGS) entry which is preliminary data.</text>
</comment>
<accession>A0A106BVS0</accession>
<dbReference type="Gene3D" id="1.20.200.10">
    <property type="entry name" value="Fumarase/aspartase (Central domain)"/>
    <property type="match status" value="1"/>
</dbReference>
<keyword evidence="1 4" id="KW-0456">Lyase</keyword>
<dbReference type="InterPro" id="IPR018951">
    <property type="entry name" value="Fumarase_C_C"/>
</dbReference>
<gene>
    <name evidence="4" type="primary">aspA</name>
    <name evidence="4" type="ORF">ABW22_01040</name>
</gene>
<dbReference type="Pfam" id="PF10415">
    <property type="entry name" value="FumaraseC_C"/>
    <property type="match status" value="1"/>
</dbReference>
<dbReference type="STRING" id="1123392.GCA_000376425_00090"/>
<evidence type="ECO:0000259" key="3">
    <source>
        <dbReference type="Pfam" id="PF10415"/>
    </source>
</evidence>
<dbReference type="InterPro" id="IPR024083">
    <property type="entry name" value="Fumarase/histidase_N"/>
</dbReference>
<sequence>MNEFAVNKFRTEKDSLGEVQVPLNAWYGAQTARAMANFPISGRRPDKDFVLAHVRIKLAAAHANCQPGWLSEEKRDAIVAACEKILAGEYRDEFVVDRFQAGAGTSHNMNSNEVIANVANVALGGEKGVYTPVSPNDDVNMGQSTNDTIPTAIRLAVLAKLPRLTAAVHAMAAEFSRLAEREKDTVKSGRTHLQDAVPTTLGQEFAGYAWTLARCASSLDAVRPALCEIGLGGSAAGTGLNTSPDYPARVATELAKLTHEPIRVGQLVAQMQSMNDLARLSGEIRNLALELTRISNDLRLLASGPRTGLGEIQLPPVQPGSSIMPGKVNPVMFEMLNQVCFQVLGQDAAVSYMVQAGQMELNVMMPALGSALFDAMDWLTNAMNAATEKNLKGIVVNRERCAFFIHQSVALATLLNTRIGYNRAAEVAKESEKSGRPVRDIVAERGLMSAADFDVLVLQAAHGVGSGGGAG</sequence>
<evidence type="ECO:0000313" key="5">
    <source>
        <dbReference type="Proteomes" id="UP000064243"/>
    </source>
</evidence>
<dbReference type="PANTHER" id="PTHR42696">
    <property type="entry name" value="ASPARTATE AMMONIA-LYASE"/>
    <property type="match status" value="1"/>
</dbReference>
<dbReference type="Gene3D" id="1.10.40.30">
    <property type="entry name" value="Fumarase/aspartase (C-terminal domain)"/>
    <property type="match status" value="1"/>
</dbReference>
<feature type="domain" description="Fumarate lyase N-terminal" evidence="2">
    <location>
        <begin position="17"/>
        <end position="345"/>
    </location>
</feature>
<dbReference type="OrthoDB" id="9802809at2"/>
<feature type="domain" description="Fumarase C C-terminal" evidence="3">
    <location>
        <begin position="411"/>
        <end position="457"/>
    </location>
</feature>
<dbReference type="GO" id="GO:0008797">
    <property type="term" value="F:aspartate ammonia-lyase activity"/>
    <property type="evidence" value="ECO:0007669"/>
    <property type="project" value="UniProtKB-EC"/>
</dbReference>
<dbReference type="FunFam" id="1.20.200.10:FF:000001">
    <property type="entry name" value="Fumarate hydratase, mitochondrial"/>
    <property type="match status" value="1"/>
</dbReference>
<dbReference type="FunFam" id="1.10.275.10:FF:000001">
    <property type="entry name" value="Fumarate hydratase, mitochondrial"/>
    <property type="match status" value="1"/>
</dbReference>
<dbReference type="PANTHER" id="PTHR42696:SF2">
    <property type="entry name" value="ASPARTATE AMMONIA-LYASE"/>
    <property type="match status" value="1"/>
</dbReference>
<dbReference type="Gene3D" id="1.10.275.10">
    <property type="entry name" value="Fumarase/aspartase (N-terminal domain)"/>
    <property type="match status" value="1"/>
</dbReference>
<dbReference type="GO" id="GO:0005829">
    <property type="term" value="C:cytosol"/>
    <property type="evidence" value="ECO:0007669"/>
    <property type="project" value="TreeGrafter"/>
</dbReference>
<dbReference type="InterPro" id="IPR022761">
    <property type="entry name" value="Fumarate_lyase_N"/>
</dbReference>
<dbReference type="eggNOG" id="COG1027">
    <property type="taxonomic scope" value="Bacteria"/>
</dbReference>
<evidence type="ECO:0000259" key="2">
    <source>
        <dbReference type="Pfam" id="PF00206"/>
    </source>
</evidence>